<evidence type="ECO:0000313" key="7">
    <source>
        <dbReference type="Proteomes" id="UP000265768"/>
    </source>
</evidence>
<dbReference type="Pfam" id="PF00440">
    <property type="entry name" value="TetR_N"/>
    <property type="match status" value="1"/>
</dbReference>
<gene>
    <name evidence="6" type="ORF">D5H75_22675</name>
</gene>
<organism evidence="6 7">
    <name type="scientific">Bailinhaonella thermotolerans</name>
    <dbReference type="NCBI Taxonomy" id="1070861"/>
    <lineage>
        <taxon>Bacteria</taxon>
        <taxon>Bacillati</taxon>
        <taxon>Actinomycetota</taxon>
        <taxon>Actinomycetes</taxon>
        <taxon>Streptosporangiales</taxon>
        <taxon>Streptosporangiaceae</taxon>
        <taxon>Bailinhaonella</taxon>
    </lineage>
</organism>
<dbReference type="PROSITE" id="PS50977">
    <property type="entry name" value="HTH_TETR_2"/>
    <property type="match status" value="1"/>
</dbReference>
<reference evidence="6 7" key="1">
    <citation type="submission" date="2018-09" db="EMBL/GenBank/DDBJ databases">
        <title>YIM 75507 draft genome.</title>
        <authorList>
            <person name="Tang S."/>
            <person name="Feng Y."/>
        </authorList>
    </citation>
    <scope>NUCLEOTIDE SEQUENCE [LARGE SCALE GENOMIC DNA]</scope>
    <source>
        <strain evidence="6 7">YIM 75507</strain>
    </source>
</reference>
<accession>A0A3A4BGF0</accession>
<dbReference type="EMBL" id="QZEY01000009">
    <property type="protein sequence ID" value="RJL30382.1"/>
    <property type="molecule type" value="Genomic_DNA"/>
</dbReference>
<dbReference type="InterPro" id="IPR001647">
    <property type="entry name" value="HTH_TetR"/>
</dbReference>
<dbReference type="InterPro" id="IPR050109">
    <property type="entry name" value="HTH-type_TetR-like_transc_reg"/>
</dbReference>
<keyword evidence="1" id="KW-0805">Transcription regulation</keyword>
<dbReference type="Proteomes" id="UP000265768">
    <property type="component" value="Unassembled WGS sequence"/>
</dbReference>
<feature type="DNA-binding region" description="H-T-H motif" evidence="4">
    <location>
        <begin position="28"/>
        <end position="47"/>
    </location>
</feature>
<dbReference type="PANTHER" id="PTHR30055">
    <property type="entry name" value="HTH-TYPE TRANSCRIPTIONAL REGULATOR RUTR"/>
    <property type="match status" value="1"/>
</dbReference>
<evidence type="ECO:0000256" key="4">
    <source>
        <dbReference type="PROSITE-ProRule" id="PRU00335"/>
    </source>
</evidence>
<dbReference type="OrthoDB" id="3172830at2"/>
<keyword evidence="7" id="KW-1185">Reference proteome</keyword>
<protein>
    <submittedName>
        <fullName evidence="6">TetR/AcrR family transcriptional regulator</fullName>
    </submittedName>
</protein>
<evidence type="ECO:0000256" key="1">
    <source>
        <dbReference type="ARBA" id="ARBA00023015"/>
    </source>
</evidence>
<dbReference type="PRINTS" id="PR00455">
    <property type="entry name" value="HTHTETR"/>
</dbReference>
<name>A0A3A4BGF0_9ACTN</name>
<keyword evidence="3" id="KW-0804">Transcription</keyword>
<evidence type="ECO:0000256" key="2">
    <source>
        <dbReference type="ARBA" id="ARBA00023125"/>
    </source>
</evidence>
<dbReference type="Gene3D" id="1.10.357.10">
    <property type="entry name" value="Tetracycline Repressor, domain 2"/>
    <property type="match status" value="1"/>
</dbReference>
<evidence type="ECO:0000259" key="5">
    <source>
        <dbReference type="PROSITE" id="PS50977"/>
    </source>
</evidence>
<sequence length="194" mass="21024">MSRREGTRQRLFAAAVDLIAEQGYAATTVDAIAERAGVAKGTVFYNFGSKEALFSALLEDGIARLAATMRETVAGLEPIEALDALVRAELAFVDESEHFARLLLAEMWRTAWREAMGALRTDVMGVYVRVLRDAVDARLLREDLDVETAAVAVFGMVLTVGLSRRADALPVQDAHATLTDLLHGRIGGTLRPPA</sequence>
<evidence type="ECO:0000256" key="3">
    <source>
        <dbReference type="ARBA" id="ARBA00023163"/>
    </source>
</evidence>
<dbReference type="GO" id="GO:0003700">
    <property type="term" value="F:DNA-binding transcription factor activity"/>
    <property type="evidence" value="ECO:0007669"/>
    <property type="project" value="TreeGrafter"/>
</dbReference>
<dbReference type="AlphaFoldDB" id="A0A3A4BGF0"/>
<dbReference type="SUPFAM" id="SSF48498">
    <property type="entry name" value="Tetracyclin repressor-like, C-terminal domain"/>
    <property type="match status" value="1"/>
</dbReference>
<dbReference type="PANTHER" id="PTHR30055:SF238">
    <property type="entry name" value="MYCOFACTOCIN BIOSYNTHESIS TRANSCRIPTIONAL REGULATOR MFTR-RELATED"/>
    <property type="match status" value="1"/>
</dbReference>
<dbReference type="GO" id="GO:0000976">
    <property type="term" value="F:transcription cis-regulatory region binding"/>
    <property type="evidence" value="ECO:0007669"/>
    <property type="project" value="TreeGrafter"/>
</dbReference>
<dbReference type="Gene3D" id="1.10.10.60">
    <property type="entry name" value="Homeodomain-like"/>
    <property type="match status" value="1"/>
</dbReference>
<feature type="domain" description="HTH tetR-type" evidence="5">
    <location>
        <begin position="5"/>
        <end position="65"/>
    </location>
</feature>
<comment type="caution">
    <text evidence="6">The sequence shown here is derived from an EMBL/GenBank/DDBJ whole genome shotgun (WGS) entry which is preliminary data.</text>
</comment>
<keyword evidence="2 4" id="KW-0238">DNA-binding</keyword>
<dbReference type="InterPro" id="IPR036271">
    <property type="entry name" value="Tet_transcr_reg_TetR-rel_C_sf"/>
</dbReference>
<dbReference type="InterPro" id="IPR009057">
    <property type="entry name" value="Homeodomain-like_sf"/>
</dbReference>
<proteinExistence type="predicted"/>
<dbReference type="SUPFAM" id="SSF46689">
    <property type="entry name" value="Homeodomain-like"/>
    <property type="match status" value="1"/>
</dbReference>
<dbReference type="RefSeq" id="WP_119928530.1">
    <property type="nucleotide sequence ID" value="NZ_QZEY01000009.1"/>
</dbReference>
<evidence type="ECO:0000313" key="6">
    <source>
        <dbReference type="EMBL" id="RJL30382.1"/>
    </source>
</evidence>